<dbReference type="AlphaFoldDB" id="A0AA40FJV3"/>
<comment type="caution">
    <text evidence="2">The sequence shown here is derived from an EMBL/GenBank/DDBJ whole genome shotgun (WGS) entry which is preliminary data.</text>
</comment>
<protein>
    <submittedName>
        <fullName evidence="2">Uncharacterized protein</fullName>
    </submittedName>
</protein>
<proteinExistence type="predicted"/>
<gene>
    <name evidence="2" type="ORF">K0M31_012387</name>
</gene>
<feature type="region of interest" description="Disordered" evidence="1">
    <location>
        <begin position="1"/>
        <end position="22"/>
    </location>
</feature>
<dbReference type="EMBL" id="JAHYIQ010000031">
    <property type="protein sequence ID" value="KAK1120406.1"/>
    <property type="molecule type" value="Genomic_DNA"/>
</dbReference>
<evidence type="ECO:0000313" key="3">
    <source>
        <dbReference type="Proteomes" id="UP001177670"/>
    </source>
</evidence>
<sequence length="80" mass="8437">MERALKSLTVKSGSQSRPSNDCLSAAPLDRSFTAARARLHLGQVTVAPRRPHGCAALAAFIAPLLQLAAPFEEEGHLAST</sequence>
<reference evidence="2" key="1">
    <citation type="submission" date="2021-10" db="EMBL/GenBank/DDBJ databases">
        <title>Melipona bicolor Genome sequencing and assembly.</title>
        <authorList>
            <person name="Araujo N.S."/>
            <person name="Arias M.C."/>
        </authorList>
    </citation>
    <scope>NUCLEOTIDE SEQUENCE</scope>
    <source>
        <strain evidence="2">USP_2M_L1-L4_2017</strain>
        <tissue evidence="2">Whole body</tissue>
    </source>
</reference>
<evidence type="ECO:0000313" key="2">
    <source>
        <dbReference type="EMBL" id="KAK1120406.1"/>
    </source>
</evidence>
<name>A0AA40FJV3_9HYME</name>
<keyword evidence="3" id="KW-1185">Reference proteome</keyword>
<feature type="compositionally biased region" description="Polar residues" evidence="1">
    <location>
        <begin position="9"/>
        <end position="22"/>
    </location>
</feature>
<organism evidence="2 3">
    <name type="scientific">Melipona bicolor</name>
    <dbReference type="NCBI Taxonomy" id="60889"/>
    <lineage>
        <taxon>Eukaryota</taxon>
        <taxon>Metazoa</taxon>
        <taxon>Ecdysozoa</taxon>
        <taxon>Arthropoda</taxon>
        <taxon>Hexapoda</taxon>
        <taxon>Insecta</taxon>
        <taxon>Pterygota</taxon>
        <taxon>Neoptera</taxon>
        <taxon>Endopterygota</taxon>
        <taxon>Hymenoptera</taxon>
        <taxon>Apocrita</taxon>
        <taxon>Aculeata</taxon>
        <taxon>Apoidea</taxon>
        <taxon>Anthophila</taxon>
        <taxon>Apidae</taxon>
        <taxon>Melipona</taxon>
    </lineage>
</organism>
<evidence type="ECO:0000256" key="1">
    <source>
        <dbReference type="SAM" id="MobiDB-lite"/>
    </source>
</evidence>
<feature type="non-terminal residue" evidence="2">
    <location>
        <position position="80"/>
    </location>
</feature>
<accession>A0AA40FJV3</accession>
<dbReference type="Proteomes" id="UP001177670">
    <property type="component" value="Unassembled WGS sequence"/>
</dbReference>